<feature type="transmembrane region" description="Helical" evidence="1">
    <location>
        <begin position="37"/>
        <end position="57"/>
    </location>
</feature>
<keyword evidence="1" id="KW-0812">Transmembrane</keyword>
<dbReference type="Proteomes" id="UP000582090">
    <property type="component" value="Unassembled WGS sequence"/>
</dbReference>
<organism evidence="2 3">
    <name type="scientific">Rhizobium metallidurans</name>
    <dbReference type="NCBI Taxonomy" id="1265931"/>
    <lineage>
        <taxon>Bacteria</taxon>
        <taxon>Pseudomonadati</taxon>
        <taxon>Pseudomonadota</taxon>
        <taxon>Alphaproteobacteria</taxon>
        <taxon>Hyphomicrobiales</taxon>
        <taxon>Rhizobiaceae</taxon>
        <taxon>Rhizobium/Agrobacterium group</taxon>
        <taxon>Rhizobium</taxon>
    </lineage>
</organism>
<keyword evidence="1" id="KW-0472">Membrane</keyword>
<accession>A0A7W6G975</accession>
<dbReference type="RefSeq" id="WP_183899004.1">
    <property type="nucleotide sequence ID" value="NZ_JACIDW010000002.1"/>
</dbReference>
<gene>
    <name evidence="2" type="ORF">GGQ67_000903</name>
</gene>
<comment type="caution">
    <text evidence="2">The sequence shown here is derived from an EMBL/GenBank/DDBJ whole genome shotgun (WGS) entry which is preliminary data.</text>
</comment>
<evidence type="ECO:0000313" key="3">
    <source>
        <dbReference type="Proteomes" id="UP000582090"/>
    </source>
</evidence>
<protein>
    <submittedName>
        <fullName evidence="2">Putative membrane protein</fullName>
    </submittedName>
</protein>
<proteinExistence type="predicted"/>
<reference evidence="2 3" key="1">
    <citation type="submission" date="2020-08" db="EMBL/GenBank/DDBJ databases">
        <title>Genomic Encyclopedia of Type Strains, Phase IV (KMG-IV): sequencing the most valuable type-strain genomes for metagenomic binning, comparative biology and taxonomic classification.</title>
        <authorList>
            <person name="Goeker M."/>
        </authorList>
    </citation>
    <scope>NUCLEOTIDE SEQUENCE [LARGE SCALE GENOMIC DNA]</scope>
    <source>
        <strain evidence="2 3">DSM 26575</strain>
    </source>
</reference>
<dbReference type="AlphaFoldDB" id="A0A7W6G975"/>
<sequence length="61" mass="6585">MLLKAALVAVIVGAAIAVMYLAFSVTCNYIGHNTEEALWSGWAMAILTIAVATEAFLRVWK</sequence>
<name>A0A7W6G975_9HYPH</name>
<evidence type="ECO:0000256" key="1">
    <source>
        <dbReference type="SAM" id="Phobius"/>
    </source>
</evidence>
<feature type="transmembrane region" description="Helical" evidence="1">
    <location>
        <begin position="7"/>
        <end position="31"/>
    </location>
</feature>
<evidence type="ECO:0000313" key="2">
    <source>
        <dbReference type="EMBL" id="MBB3963278.1"/>
    </source>
</evidence>
<keyword evidence="1" id="KW-1133">Transmembrane helix</keyword>
<keyword evidence="3" id="KW-1185">Reference proteome</keyword>
<dbReference type="EMBL" id="JACIDW010000002">
    <property type="protein sequence ID" value="MBB3963278.1"/>
    <property type="molecule type" value="Genomic_DNA"/>
</dbReference>